<dbReference type="SUPFAM" id="SSF52540">
    <property type="entry name" value="P-loop containing nucleoside triphosphate hydrolases"/>
    <property type="match status" value="1"/>
</dbReference>
<reference evidence="2" key="1">
    <citation type="submission" date="2022-10" db="EMBL/GenBank/DDBJ databases">
        <title>Chryseobacterium sp. nov., a novel bacterial species.</title>
        <authorList>
            <person name="Cao Y."/>
        </authorList>
    </citation>
    <scope>NUCLEOTIDE SEQUENCE</scope>
    <source>
        <strain evidence="2">KC 927</strain>
    </source>
</reference>
<protein>
    <submittedName>
        <fullName evidence="2">ATP-binding protein</fullName>
    </submittedName>
</protein>
<dbReference type="InterPro" id="IPR027417">
    <property type="entry name" value="P-loop_NTPase"/>
</dbReference>
<sequence length="2012" mass="232759">MKENQISARGERAAISGYLPQFDEFARFVYINLINKSLIWIRVADPEAEKLDDILYATNNEIHAYQIKWTIADATITYKNFLELFPLLFSSYKKLKKTNPSKIIIPHLITNKKASQNDKIKLQDDSTADFATFLSDVLEKIKRGTSPEKKWNNLITELQNFCGGYDDFINFISVLDFQTNYVQKTFTIQNSRLHKDEQDLTDLSRFIFEKAADSKRIVEFSRSQIINELRWADRFSTVFNHEITHDSPLYQPIRATIDELDNMYNIITTGYIFLVGGPGSGKSTLLNRWTKGLKEDVVKYYAFDFLNPSSAKNFYERGNAVNLFFDLVNQLKDSGCYHGEVLPYKDILFLKDIFNEQLRILGDKFEASQEKTVILIDGLDHVPREYKEVANSFLKELPLPDALPEGVVIILGSQSFELKDLPQEIRKVYSFGDRTVKMSSLTKDNVHKYIEALSLNKPVTISEKDLIFQKSQGHPLYLNYIAGWLEKRDSIGDLLNELPEIDGNIENYYMKLWEPIAGNAQLIELLGLLARINGSINTDFMQEWDFPAITIKEFRDTAKILFTQENKYISFFHNSFRQFLITETALNYFSNGLNEKRDRDFHQRLAELYFASGKEKGWKANYHLFYGGDYDKFIEVVDASHLTNQLLELRPPDAVKQDAKLGIEIARRTQNLKLLLRYLFCLSEIQSRLSIYNPSSFIEELLAINKIQEATECLRNGKTLTVDNDVALKSSRLFIEKEIRSEARQLYDLAYPDIVNNNSITIDDNHQFEESKNLLEEWVQTATYFETTESLLDKIFNIQLPDDYDTYETDNPAKDLLNFLLLELGYSLISQNRWEDFEKVISKLETGDVAMRNTLLQLLKDAILECLEQNDKNRSYHFLEIIKKEFRKEKITNEYGRVYIADLVYAVTADTDESYSWIEGIEHPTTEQIAKNLGYGDTLTEFEHQIRLNKLLNLCDKNKSLSEAIPSETGEEEILAKYQRILFLITKIETDIIKKCEIQNLVDRISPIVRFFYRDFHPRFKYSYKIGKTKNSTIEYLIDSVAPAGGSVIGKLANYLFNEFSAYPKYWNPDTKRRIINCLLENGLDHGIAEVQLRNIEDDMLAGLDLDARVSECLSHAKTYQLLNKLDDAEFWLKESCLQSFGVGYRKDYQYSTWIEWLKKINKYEPERAPERLNYFLSHLQHIKDTTEGRAYLEATADILKAGLEHNLHTGLKILIWQTQRGLIDFTEGTRLLIDELVKVCSSKNDFDMILSLYKNLFLILAKDESSDLLKSILEKGYKVFGIAFFSLYITELIHNIKTKSFEGNRHDFLKCIQKFLDSADVDEAKILLPIEIPPIIGRRSDNSATNSIVLKNPYRTLDERQVLALVTNFDLLQNIILDEDQSNSYFDWSSVIKKLPFELSIPEVKQLINSIHPRKRESGFFSNLSAIALKNGDRKLATDLAEKSLSISGESGWSVGYDGGSRINAFNALRNIDSKKSSDKAFEIFCQDVLASNYPTFFVSELENILPLIDENISVQDVWLEVFDYFKRLMGNSNMSTELPTLSTNDNISTTIIDYLVFTSLFSLPFLQERIQKIFAEYLLKEDHYAVEIIRSNKLDENCRFAILLHLFERDSLAAETFIEDFKFYAVSLNVEYRIIAKRILTQYNENIPNPKNIAIPGLYSIHLHESADLSSSTGDISFDSDEKSSYLKPFFYLIKILSAVSLLPEQNILFRVLHLKKEFENKNPIPYSLSELKYILNEAELHYSLVNPQLFSTRTAIMMAAGELIDCGIIEEVEIAQYFEMIDSGLLDFPEAEKPNFIGEIKEDEYGGLNDDWVNRVASNVRLNDPIKHVDYNFLVIAEHSFLKNLTWDLPTEIFMTQISPDENFHHFGTGNRYETLIVRQSKNYFDLTECGDKIIIKRKPVLNYDGIKNNWIAFNPELARKFGWIPDEQLFAWKSKDQEVMAKSIYWLNGNVEMGTRYDGEVGEGWYVVISHKALGQLQKEFKNLFFQKKVIRHSSKNIAEVDNIKKVT</sequence>
<dbReference type="RefSeq" id="WP_267282793.1">
    <property type="nucleotide sequence ID" value="NZ_JAOVZV010000022.1"/>
</dbReference>
<name>A0ABT3Y8G0_9FLAO</name>
<proteinExistence type="predicted"/>
<evidence type="ECO:0000259" key="1">
    <source>
        <dbReference type="Pfam" id="PF05729"/>
    </source>
</evidence>
<dbReference type="Pfam" id="PF05729">
    <property type="entry name" value="NACHT"/>
    <property type="match status" value="1"/>
</dbReference>
<keyword evidence="3" id="KW-1185">Reference proteome</keyword>
<evidence type="ECO:0000313" key="3">
    <source>
        <dbReference type="Proteomes" id="UP001070176"/>
    </source>
</evidence>
<dbReference type="InterPro" id="IPR007111">
    <property type="entry name" value="NACHT_NTPase"/>
</dbReference>
<comment type="caution">
    <text evidence="2">The sequence shown here is derived from an EMBL/GenBank/DDBJ whole genome shotgun (WGS) entry which is preliminary data.</text>
</comment>
<evidence type="ECO:0000313" key="2">
    <source>
        <dbReference type="EMBL" id="MCX8534346.1"/>
    </source>
</evidence>
<dbReference type="Proteomes" id="UP001070176">
    <property type="component" value="Unassembled WGS sequence"/>
</dbReference>
<keyword evidence="2" id="KW-0547">Nucleotide-binding</keyword>
<dbReference type="EMBL" id="JAOVZV010000022">
    <property type="protein sequence ID" value="MCX8534346.1"/>
    <property type="molecule type" value="Genomic_DNA"/>
</dbReference>
<accession>A0ABT3Y8G0</accession>
<dbReference type="GO" id="GO:0005524">
    <property type="term" value="F:ATP binding"/>
    <property type="evidence" value="ECO:0007669"/>
    <property type="project" value="UniProtKB-KW"/>
</dbReference>
<feature type="domain" description="NACHT" evidence="1">
    <location>
        <begin position="271"/>
        <end position="451"/>
    </location>
</feature>
<gene>
    <name evidence="2" type="ORF">OEA66_18530</name>
</gene>
<keyword evidence="2" id="KW-0067">ATP-binding</keyword>
<dbReference type="Gene3D" id="3.40.50.300">
    <property type="entry name" value="P-loop containing nucleotide triphosphate hydrolases"/>
    <property type="match status" value="1"/>
</dbReference>
<organism evidence="2 3">
    <name type="scientific">Chryseobacterium luquanense</name>
    <dbReference type="NCBI Taxonomy" id="2983766"/>
    <lineage>
        <taxon>Bacteria</taxon>
        <taxon>Pseudomonadati</taxon>
        <taxon>Bacteroidota</taxon>
        <taxon>Flavobacteriia</taxon>
        <taxon>Flavobacteriales</taxon>
        <taxon>Weeksellaceae</taxon>
        <taxon>Chryseobacterium group</taxon>
        <taxon>Chryseobacterium</taxon>
    </lineage>
</organism>